<accession>A0A512H3E4</accession>
<keyword evidence="2" id="KW-1185">Reference proteome</keyword>
<dbReference type="Proteomes" id="UP000321567">
    <property type="component" value="Unassembled WGS sequence"/>
</dbReference>
<sequence>MRVPGVLALILWVGIGPLGAAPPDGQEPDALNPDDLEITVTNATPLDLIEVRVAPVGSGAWGDNLLEGSLLPGAGTEAPVVIKGGAPVCDYDVRGVFEDQSAQEEHALDLCDLGGYTFE</sequence>
<comment type="caution">
    <text evidence="1">The sequence shown here is derived from an EMBL/GenBank/DDBJ whole genome shotgun (WGS) entry which is preliminary data.</text>
</comment>
<organism evidence="1 2">
    <name type="scientific">Pararhodospirillum oryzae</name>
    <dbReference type="NCBI Taxonomy" id="478448"/>
    <lineage>
        <taxon>Bacteria</taxon>
        <taxon>Pseudomonadati</taxon>
        <taxon>Pseudomonadota</taxon>
        <taxon>Alphaproteobacteria</taxon>
        <taxon>Rhodospirillales</taxon>
        <taxon>Rhodospirillaceae</taxon>
        <taxon>Pararhodospirillum</taxon>
    </lineage>
</organism>
<gene>
    <name evidence="1" type="ORF">ROR02_00510</name>
</gene>
<evidence type="ECO:0000313" key="2">
    <source>
        <dbReference type="Proteomes" id="UP000321567"/>
    </source>
</evidence>
<evidence type="ECO:0000313" key="1">
    <source>
        <dbReference type="EMBL" id="GEO79920.1"/>
    </source>
</evidence>
<reference evidence="1 2" key="1">
    <citation type="submission" date="2019-07" db="EMBL/GenBank/DDBJ databases">
        <title>Whole genome shotgun sequence of Rhodospirillum oryzae NBRC 107573.</title>
        <authorList>
            <person name="Hosoyama A."/>
            <person name="Uohara A."/>
            <person name="Ohji S."/>
            <person name="Ichikawa N."/>
        </authorList>
    </citation>
    <scope>NUCLEOTIDE SEQUENCE [LARGE SCALE GENOMIC DNA]</scope>
    <source>
        <strain evidence="1 2">NBRC 107573</strain>
    </source>
</reference>
<name>A0A512H3E4_9PROT</name>
<protein>
    <submittedName>
        <fullName evidence="1">Uncharacterized protein</fullName>
    </submittedName>
</protein>
<dbReference type="AlphaFoldDB" id="A0A512H3E4"/>
<dbReference type="EMBL" id="BJZO01000001">
    <property type="protein sequence ID" value="GEO79920.1"/>
    <property type="molecule type" value="Genomic_DNA"/>
</dbReference>
<proteinExistence type="predicted"/>